<sequence>MIGSVWNKWDLHIHTPLTHQANEFSGLSIEDYVKKVSECDLRLIGVTNYFYFADEELEIVREEIRKQGKSITVLGNLEFRITQPNKDGEWINIHCIFSENMSTDKINEVMSYLTVENTTSDSRPIYLSKSSFSNSGLKVEAATVNFNMLVEHLNKSLKFGVDYIIAACPNGYGGFRPNMNVGRSLAIAFEIEKKCQVILARPEDRDFFLKEDRYDSAIQKPVFYASDAHKFSDIGSKYSWVKSKPTFEGLRQVIIEPDQRVQQSDDFVDRTYIKPFFKSISLEGKVFMDGQVSFVKQNIPLNPNLVAIIGGRGTGKSLFLDAMYSRFNSQASKSKARDVNPESLCLDLDKGDGEVISFNSTDHNYPYLHVSQGDVQYYSQKPEVLSDEIKEMLGISGVEFDDVVRAHIASLLDKHRHYISKDVVFNTDVESIDTDEYQDNIIVENERILATLTNPTNRDLIEKYQENSKLINERSSYIDSANSALGVIVRLSSDMNEEVEIVNKSYLTEEKLPSISSKVYQDIVRKNVDKCHEFIDALRADNQGIVAQFQSQGINQDISSLLNKVKECQSAIDRAVRKKQEIASDKQGHARVLGLLSDEIGKYRDYLVNQKRLIDEAFNKLTESNDEWNEEQNSLVGDILKNIEINGNIVFDMQAFYTGLESCINRGKFRSTNERTTFEKLVSTFNVSSEEDFFSLVSGCEVINIDGDLISVSDFCNKQEYFNKSGRFELFEYLYNPRSVKKYLYVNADFKYMGKTVDKLSVGQRGTFYVCLKLATDPFGSPFVFDQPEDDLDNEFIMSQLVPLFRVIKKYRQVIIVTHNANLVINTDAEQVVVAANNNEEIKYSSGAVEDGCLTKGQSLRASICNVLEGGSYAFEKRERKYGIKGIRI</sequence>
<organism evidence="1 2">
    <name type="scientific">Cobetia crustatorum</name>
    <dbReference type="NCBI Taxonomy" id="553385"/>
    <lineage>
        <taxon>Bacteria</taxon>
        <taxon>Pseudomonadati</taxon>
        <taxon>Pseudomonadota</taxon>
        <taxon>Gammaproteobacteria</taxon>
        <taxon>Oceanospirillales</taxon>
        <taxon>Halomonadaceae</taxon>
        <taxon>Cobetia</taxon>
    </lineage>
</organism>
<dbReference type="RefSeq" id="WP_144727357.1">
    <property type="nucleotide sequence ID" value="NZ_CAWOWR010000107.1"/>
</dbReference>
<evidence type="ECO:0000313" key="2">
    <source>
        <dbReference type="Proteomes" id="UP000319941"/>
    </source>
</evidence>
<dbReference type="NCBIfam" id="NF045780">
    <property type="entry name" value="TrlF_fam_ATP"/>
    <property type="match status" value="1"/>
</dbReference>
<dbReference type="AlphaFoldDB" id="A0A558HN24"/>
<dbReference type="SUPFAM" id="SSF89550">
    <property type="entry name" value="PHP domain-like"/>
    <property type="match status" value="1"/>
</dbReference>
<dbReference type="SUPFAM" id="SSF52540">
    <property type="entry name" value="P-loop containing nucleoside triphosphate hydrolases"/>
    <property type="match status" value="1"/>
</dbReference>
<dbReference type="OrthoDB" id="9791620at2"/>
<reference evidence="1 2" key="1">
    <citation type="submission" date="2019-07" db="EMBL/GenBank/DDBJ databases">
        <title>Diversity of Bacteria from Kongsfjorden, Arctic.</title>
        <authorList>
            <person name="Yu Y."/>
        </authorList>
    </citation>
    <scope>NUCLEOTIDE SEQUENCE [LARGE SCALE GENOMIC DNA]</scope>
    <source>
        <strain evidence="1 2">SM1923</strain>
    </source>
</reference>
<dbReference type="EMBL" id="VNFH01000005">
    <property type="protein sequence ID" value="TVU70532.1"/>
    <property type="molecule type" value="Genomic_DNA"/>
</dbReference>
<dbReference type="InterPro" id="IPR016195">
    <property type="entry name" value="Pol/histidinol_Pase-like"/>
</dbReference>
<dbReference type="InterPro" id="IPR054787">
    <property type="entry name" value="TrlF_ATPase"/>
</dbReference>
<protein>
    <submittedName>
        <fullName evidence="1">DNA repair protein</fullName>
    </submittedName>
</protein>
<accession>A0A558HN24</accession>
<dbReference type="InterPro" id="IPR027417">
    <property type="entry name" value="P-loop_NTPase"/>
</dbReference>
<dbReference type="Gene3D" id="3.20.20.140">
    <property type="entry name" value="Metal-dependent hydrolases"/>
    <property type="match status" value="1"/>
</dbReference>
<gene>
    <name evidence="1" type="ORF">FQP86_07790</name>
</gene>
<comment type="caution">
    <text evidence="1">The sequence shown here is derived from an EMBL/GenBank/DDBJ whole genome shotgun (WGS) entry which is preliminary data.</text>
</comment>
<dbReference type="Proteomes" id="UP000319941">
    <property type="component" value="Unassembled WGS sequence"/>
</dbReference>
<evidence type="ECO:0000313" key="1">
    <source>
        <dbReference type="EMBL" id="TVU70532.1"/>
    </source>
</evidence>
<keyword evidence="2" id="KW-1185">Reference proteome</keyword>
<proteinExistence type="predicted"/>
<dbReference type="Gene3D" id="3.40.50.300">
    <property type="entry name" value="P-loop containing nucleotide triphosphate hydrolases"/>
    <property type="match status" value="1"/>
</dbReference>
<name>A0A558HN24_9GAMM</name>